<keyword evidence="3" id="KW-1185">Reference proteome</keyword>
<feature type="region of interest" description="Disordered" evidence="1">
    <location>
        <begin position="150"/>
        <end position="211"/>
    </location>
</feature>
<dbReference type="EMBL" id="JAMSHJ010000007">
    <property type="protein sequence ID" value="KAI5391254.1"/>
    <property type="molecule type" value="Genomic_DNA"/>
</dbReference>
<gene>
    <name evidence="2" type="ORF">KIW84_076195</name>
</gene>
<comment type="caution">
    <text evidence="2">The sequence shown here is derived from an EMBL/GenBank/DDBJ whole genome shotgun (WGS) entry which is preliminary data.</text>
</comment>
<dbReference type="AlphaFoldDB" id="A0A9D5A0V7"/>
<dbReference type="Gramene" id="Psat07G0619500-T1">
    <property type="protein sequence ID" value="KAI5391254.1"/>
    <property type="gene ID" value="KIW84_076195"/>
</dbReference>
<sequence>MTYISIIKDHQVLTDRVDSHEHITFLTYWLSEYIFYARPVQVANKHVCLVTQLPEWRNICLIRCKMFTSIVAPFSSRQCGPKWFMKPFPNLSQQEEKNIHVTLNVCFNLKSLCSRLTSSKSGIKVAHYQRNLASRKFSLSQLLPKSLVPQGEGRKIAKTSTAKRPSRTKQLDYDIDDSSDEEVLSPQKESEFDISDDSLQSHPPIPPKHQTSTTIKIVEPNFDQWVNEANAETSSIGRKKKVMRETVTVFEDEGTEESEVPPVK</sequence>
<name>A0A9D5A0V7_PEA</name>
<reference evidence="2 3" key="1">
    <citation type="journal article" date="2022" name="Nat. Genet.">
        <title>Improved pea reference genome and pan-genome highlight genomic features and evolutionary characteristics.</title>
        <authorList>
            <person name="Yang T."/>
            <person name="Liu R."/>
            <person name="Luo Y."/>
            <person name="Hu S."/>
            <person name="Wang D."/>
            <person name="Wang C."/>
            <person name="Pandey M.K."/>
            <person name="Ge S."/>
            <person name="Xu Q."/>
            <person name="Li N."/>
            <person name="Li G."/>
            <person name="Huang Y."/>
            <person name="Saxena R.K."/>
            <person name="Ji Y."/>
            <person name="Li M."/>
            <person name="Yan X."/>
            <person name="He Y."/>
            <person name="Liu Y."/>
            <person name="Wang X."/>
            <person name="Xiang C."/>
            <person name="Varshney R.K."/>
            <person name="Ding H."/>
            <person name="Gao S."/>
            <person name="Zong X."/>
        </authorList>
    </citation>
    <scope>NUCLEOTIDE SEQUENCE [LARGE SCALE GENOMIC DNA]</scope>
    <source>
        <strain evidence="2 3">cv. Zhongwan 6</strain>
    </source>
</reference>
<evidence type="ECO:0000256" key="1">
    <source>
        <dbReference type="SAM" id="MobiDB-lite"/>
    </source>
</evidence>
<feature type="compositionally biased region" description="Acidic residues" evidence="1">
    <location>
        <begin position="173"/>
        <end position="183"/>
    </location>
</feature>
<dbReference type="Proteomes" id="UP001058974">
    <property type="component" value="Chromosome 7"/>
</dbReference>
<protein>
    <recommendedName>
        <fullName evidence="4">Aminotransferase-like plant mobile domain-containing protein</fullName>
    </recommendedName>
</protein>
<proteinExistence type="predicted"/>
<evidence type="ECO:0000313" key="3">
    <source>
        <dbReference type="Proteomes" id="UP001058974"/>
    </source>
</evidence>
<accession>A0A9D5A0V7</accession>
<evidence type="ECO:0008006" key="4">
    <source>
        <dbReference type="Google" id="ProtNLM"/>
    </source>
</evidence>
<organism evidence="2 3">
    <name type="scientific">Pisum sativum</name>
    <name type="common">Garden pea</name>
    <name type="synonym">Lathyrus oleraceus</name>
    <dbReference type="NCBI Taxonomy" id="3888"/>
    <lineage>
        <taxon>Eukaryota</taxon>
        <taxon>Viridiplantae</taxon>
        <taxon>Streptophyta</taxon>
        <taxon>Embryophyta</taxon>
        <taxon>Tracheophyta</taxon>
        <taxon>Spermatophyta</taxon>
        <taxon>Magnoliopsida</taxon>
        <taxon>eudicotyledons</taxon>
        <taxon>Gunneridae</taxon>
        <taxon>Pentapetalae</taxon>
        <taxon>rosids</taxon>
        <taxon>fabids</taxon>
        <taxon>Fabales</taxon>
        <taxon>Fabaceae</taxon>
        <taxon>Papilionoideae</taxon>
        <taxon>50 kb inversion clade</taxon>
        <taxon>NPAAA clade</taxon>
        <taxon>Hologalegina</taxon>
        <taxon>IRL clade</taxon>
        <taxon>Fabeae</taxon>
        <taxon>Lathyrus</taxon>
    </lineage>
</organism>
<evidence type="ECO:0000313" key="2">
    <source>
        <dbReference type="EMBL" id="KAI5391254.1"/>
    </source>
</evidence>